<evidence type="ECO:0000259" key="2">
    <source>
        <dbReference type="Pfam" id="PF19044"/>
    </source>
</evidence>
<dbReference type="InterPro" id="IPR053155">
    <property type="entry name" value="F-pilin_assembly_TraC"/>
</dbReference>
<dbReference type="RefSeq" id="WP_168874479.1">
    <property type="nucleotide sequence ID" value="NZ_JABAIA010000004.1"/>
</dbReference>
<gene>
    <name evidence="3" type="primary">traG</name>
    <name evidence="3" type="ORF">HGH92_29680</name>
</gene>
<dbReference type="SUPFAM" id="SSF52540">
    <property type="entry name" value="P-loop containing nucleoside triphosphate hydrolases"/>
    <property type="match status" value="1"/>
</dbReference>
<dbReference type="AlphaFoldDB" id="A0A847RZH8"/>
<dbReference type="Gene3D" id="3.40.50.300">
    <property type="entry name" value="P-loop containing nucleotide triphosphate hydrolases"/>
    <property type="match status" value="1"/>
</dbReference>
<evidence type="ECO:0000313" key="3">
    <source>
        <dbReference type="EMBL" id="NLR68512.1"/>
    </source>
</evidence>
<dbReference type="InterPro" id="IPR022509">
    <property type="entry name" value="Conjugation_ATPase_TraG"/>
</dbReference>
<dbReference type="Gene3D" id="1.10.8.730">
    <property type="match status" value="1"/>
</dbReference>
<name>A0A847RZH8_9BACT</name>
<feature type="domain" description="TraG N-terminal Bacteroidetes" evidence="1">
    <location>
        <begin position="26"/>
        <end position="73"/>
    </location>
</feature>
<evidence type="ECO:0000313" key="4">
    <source>
        <dbReference type="Proteomes" id="UP000570474"/>
    </source>
</evidence>
<dbReference type="InterPro" id="IPR024451">
    <property type="entry name" value="TraG_N_Bacteroidetes"/>
</dbReference>
<feature type="domain" description="TraG P-loop" evidence="2">
    <location>
        <begin position="429"/>
        <end position="839"/>
    </location>
</feature>
<dbReference type="Pfam" id="PF19044">
    <property type="entry name" value="P-loop_TraG"/>
    <property type="match status" value="1"/>
</dbReference>
<dbReference type="PANTHER" id="PTHR38467">
    <property type="match status" value="1"/>
</dbReference>
<sequence length="843" mass="95565">MVLIFILAAITLAAAILNARPPAKTESDLQALLPIWKLEKGIILSKAGDATVGLKIELPEIFTLSEMEYESLHVAWLKAIRVLPVGSILHKQDWFTAERYSAMPERSQDNFLQLSSDRFFNERPYLAHQCYLYITIKAPGRKPASSGYSSLLRRSMVPRELTDSSILQQLQGSIGQFCRILSDSGFVAISVLSPEEIAGTGKTQGIIDRYLSLSNDQREPVLKDIHFKPDLKVGSKRCLVFSVADADQLPASCAPKLNYDKYTTDRTKFFVGFATPVGQLLPVNHIFNQYLVLEDPVQTLKTMEAKRRKLQSLSAYSRENAISRDATVEYLNEAVADARTPITAHLNVLCWTEDESQLKEIRNAASAAISKMEVVPHEETVGAPQLWWAGIPGNAAELPENECFYTFAEQAACFFNLETSYRSSKSPFGIRLGDRLTGVPLHVDISDEPMKTVCTNRNKLVIGGSGSGKSMFMNHLCHSYVLQGAHCVILDVGHSYEGLCKLLGGYYFTYSEANPIKFNPFYIPAGDYLDTEKKESIKSLLVGLWKANDENFRRSEYVAISNSLQSYFHFLSGHREIFPCFNSYYEFLQQHYIKELEAEKVKDRDFDIHNFLYVLRPFYRGGEFDYILNGSENLELLSQPFVVYELDAIKDHPTLFQVTTLVIAEMFISKMRKLKGIRKVIVIEEAWKAISRAGMAEFIKYLYKTVRKHMGEAITVSQEIDDLISSPVIKEAIINNSDCKILLDLKKFANKFDDIQATLGMTDKGKDLVLSLNRANEPGKRYREVYIELGNTIMKVYRYEPSIEEYYAYSTEQREKMKVQEYTDKYGGDIRKALRAIALEEAA</sequence>
<dbReference type="EMBL" id="JABAIA010000004">
    <property type="protein sequence ID" value="NLR68512.1"/>
    <property type="molecule type" value="Genomic_DNA"/>
</dbReference>
<dbReference type="InterPro" id="IPR027417">
    <property type="entry name" value="P-loop_NTPase"/>
</dbReference>
<dbReference type="Pfam" id="PF12991">
    <property type="entry name" value="DUF3875"/>
    <property type="match status" value="1"/>
</dbReference>
<dbReference type="InterPro" id="IPR043964">
    <property type="entry name" value="P-loop_TraG"/>
</dbReference>
<reference evidence="3 4" key="1">
    <citation type="submission" date="2020-04" db="EMBL/GenBank/DDBJ databases">
        <authorList>
            <person name="Yin C."/>
        </authorList>
    </citation>
    <scope>NUCLEOTIDE SEQUENCE [LARGE SCALE GENOMIC DNA]</scope>
    <source>
        <strain evidence="3 4">Ae27</strain>
    </source>
</reference>
<dbReference type="NCBIfam" id="TIGR03783">
    <property type="entry name" value="Bac_Flav_CT_G"/>
    <property type="match status" value="1"/>
</dbReference>
<comment type="caution">
    <text evidence="3">The sequence shown here is derived from an EMBL/GenBank/DDBJ whole genome shotgun (WGS) entry which is preliminary data.</text>
</comment>
<dbReference type="PANTHER" id="PTHR38467:SF1">
    <property type="entry name" value="CONJUGATIVE TRANSFER: ASSEMBLY"/>
    <property type="match status" value="1"/>
</dbReference>
<protein>
    <submittedName>
        <fullName evidence="3">TraG family conjugative transposon ATPase</fullName>
    </submittedName>
</protein>
<dbReference type="Proteomes" id="UP000570474">
    <property type="component" value="Unassembled WGS sequence"/>
</dbReference>
<organism evidence="3 4">
    <name type="scientific">Chitinophaga varians</name>
    <dbReference type="NCBI Taxonomy" id="2202339"/>
    <lineage>
        <taxon>Bacteria</taxon>
        <taxon>Pseudomonadati</taxon>
        <taxon>Bacteroidota</taxon>
        <taxon>Chitinophagia</taxon>
        <taxon>Chitinophagales</taxon>
        <taxon>Chitinophagaceae</taxon>
        <taxon>Chitinophaga</taxon>
    </lineage>
</organism>
<keyword evidence="4" id="KW-1185">Reference proteome</keyword>
<proteinExistence type="predicted"/>
<evidence type="ECO:0000259" key="1">
    <source>
        <dbReference type="Pfam" id="PF12991"/>
    </source>
</evidence>
<accession>A0A847RZH8</accession>